<name>A0A2A4X8R8_9GAMM</name>
<dbReference type="Gene3D" id="1.25.40.10">
    <property type="entry name" value="Tetratricopeptide repeat domain"/>
    <property type="match status" value="1"/>
</dbReference>
<evidence type="ECO:0000313" key="4">
    <source>
        <dbReference type="Proteomes" id="UP000218767"/>
    </source>
</evidence>
<gene>
    <name evidence="3" type="ORF">COB20_05600</name>
</gene>
<dbReference type="InterPro" id="IPR011990">
    <property type="entry name" value="TPR-like_helical_dom_sf"/>
</dbReference>
<evidence type="ECO:0000256" key="2">
    <source>
        <dbReference type="SAM" id="SignalP"/>
    </source>
</evidence>
<organism evidence="3 4">
    <name type="scientific">SAR86 cluster bacterium</name>
    <dbReference type="NCBI Taxonomy" id="2030880"/>
    <lineage>
        <taxon>Bacteria</taxon>
        <taxon>Pseudomonadati</taxon>
        <taxon>Pseudomonadota</taxon>
        <taxon>Gammaproteobacteria</taxon>
        <taxon>SAR86 cluster</taxon>
    </lineage>
</organism>
<dbReference type="AlphaFoldDB" id="A0A2A4X8R8"/>
<reference evidence="4" key="1">
    <citation type="submission" date="2017-08" db="EMBL/GenBank/DDBJ databases">
        <title>A dynamic microbial community with high functional redundancy inhabits the cold, oxic subseafloor aquifer.</title>
        <authorList>
            <person name="Tully B.J."/>
            <person name="Wheat C.G."/>
            <person name="Glazer B.T."/>
            <person name="Huber J.A."/>
        </authorList>
    </citation>
    <scope>NUCLEOTIDE SEQUENCE [LARGE SCALE GENOMIC DNA]</scope>
</reference>
<dbReference type="SUPFAM" id="SSF48452">
    <property type="entry name" value="TPR-like"/>
    <property type="match status" value="3"/>
</dbReference>
<feature type="signal peptide" evidence="2">
    <location>
        <begin position="1"/>
        <end position="31"/>
    </location>
</feature>
<proteinExistence type="predicted"/>
<comment type="caution">
    <text evidence="3">The sequence shown here is derived from an EMBL/GenBank/DDBJ whole genome shotgun (WGS) entry which is preliminary data.</text>
</comment>
<dbReference type="InterPro" id="IPR019734">
    <property type="entry name" value="TPR_rpt"/>
</dbReference>
<accession>A0A2A4X8R8</accession>
<evidence type="ECO:0000313" key="3">
    <source>
        <dbReference type="EMBL" id="PCI79062.1"/>
    </source>
</evidence>
<dbReference type="Proteomes" id="UP000218767">
    <property type="component" value="Unassembled WGS sequence"/>
</dbReference>
<dbReference type="PROSITE" id="PS50005">
    <property type="entry name" value="TPR"/>
    <property type="match status" value="1"/>
</dbReference>
<evidence type="ECO:0000256" key="1">
    <source>
        <dbReference type="PROSITE-ProRule" id="PRU00339"/>
    </source>
</evidence>
<keyword evidence="2" id="KW-0732">Signal</keyword>
<feature type="chain" id="PRO_5012065475" evidence="2">
    <location>
        <begin position="32"/>
        <end position="688"/>
    </location>
</feature>
<sequence>MRNSELWMRPRRAVASLSLVAILITVSNASAQDDDFLSIESIEIPQPQRQLCFGFTDVSDTKALAVCDALNLDLNVKARELSEQWVRQEPNSPAAQFALAEVLLTIEGNMPRALFHLNRAEQLTNYNDIPEALESGNLQWHYLTLSQLSYVHQLMGDQLRSLEYLERVEEVYGQDVESFRGWPLIKLKQYDAARESANRVLQNSDNERERARAWNTICAADLASLQPIESMTACDRAVSEDENFADSVSDYDTVYLSNASEVALSLLRMDEAEEYLNRATRYLNADSVANPWIYKLYLLMNQGRFDESREALDRMLVWREAQKPIVNVMNRAEHFLVTASFFLLAGYSEDAIKLTTTALNQPDRNGSYSADDAQKDSMAALINMMANRLEYQIQLEKIATMDFFESLSVRADAFNFQINAWRSERRAAALFADFDVIQNRLRPYAPLDVHIPEWIEPEIVGSIGTGVMSNIIEQANSNGAFMLNAGYYHAYKTEVAALDNDRDAVLREGASALSQLPAQEVLLRARLAAQMGKAAWRRNDYAEALSLFASAYQQDPSILRRLAISLPVDITHDGTDFSEQVAGYLADSPRFSQSPNGMGLEVSTSPDLSICLKTRTGSILSCYTMAAAESESSKWNAQQLTQMFHTQTFGLGYEISRAQRSILMGSSVILSSQNDRSLQRNREAVLDR</sequence>
<feature type="repeat" description="TPR" evidence="1">
    <location>
        <begin position="525"/>
        <end position="558"/>
    </location>
</feature>
<keyword evidence="1" id="KW-0802">TPR repeat</keyword>
<protein>
    <submittedName>
        <fullName evidence="3">Uncharacterized protein</fullName>
    </submittedName>
</protein>
<dbReference type="EMBL" id="NVUL01000022">
    <property type="protein sequence ID" value="PCI79062.1"/>
    <property type="molecule type" value="Genomic_DNA"/>
</dbReference>